<evidence type="ECO:0000256" key="2">
    <source>
        <dbReference type="ARBA" id="ARBA00022692"/>
    </source>
</evidence>
<feature type="transmembrane region" description="Helical" evidence="5">
    <location>
        <begin position="6"/>
        <end position="24"/>
    </location>
</feature>
<keyword evidence="3 5" id="KW-1133">Transmembrane helix</keyword>
<reference evidence="7 8" key="2">
    <citation type="submission" date="2018-12" db="EMBL/GenBank/DDBJ databases">
        <title>Rhizobacter gummiphilus sp. nov., a rubber-degrading bacterium isolated from the soil of a botanical garden in Japan.</title>
        <authorList>
            <person name="Shunsuke S.S."/>
        </authorList>
    </citation>
    <scope>NUCLEOTIDE SEQUENCE [LARGE SCALE GENOMIC DNA]</scope>
    <source>
        <strain evidence="7 8">S-16</strain>
    </source>
</reference>
<gene>
    <name evidence="7" type="ORF">DZC73_17395</name>
</gene>
<evidence type="ECO:0000256" key="1">
    <source>
        <dbReference type="ARBA" id="ARBA00004370"/>
    </source>
</evidence>
<dbReference type="GO" id="GO:0008610">
    <property type="term" value="P:lipid biosynthetic process"/>
    <property type="evidence" value="ECO:0007669"/>
    <property type="project" value="InterPro"/>
</dbReference>
<keyword evidence="2 5" id="KW-0812">Transmembrane</keyword>
<dbReference type="RefSeq" id="WP_124541619.1">
    <property type="nucleotide sequence ID" value="NZ_QUSW01000004.1"/>
</dbReference>
<dbReference type="Proteomes" id="UP000267464">
    <property type="component" value="Unassembled WGS sequence"/>
</dbReference>
<dbReference type="AlphaFoldDB" id="A0A3N7HNX5"/>
<dbReference type="InterPro" id="IPR050307">
    <property type="entry name" value="Sterol_Desaturase_Related"/>
</dbReference>
<dbReference type="GO" id="GO:0016020">
    <property type="term" value="C:membrane"/>
    <property type="evidence" value="ECO:0007669"/>
    <property type="project" value="UniProtKB-SubCell"/>
</dbReference>
<feature type="transmembrane region" description="Helical" evidence="5">
    <location>
        <begin position="139"/>
        <end position="166"/>
    </location>
</feature>
<dbReference type="OrthoDB" id="9770329at2"/>
<feature type="transmembrane region" description="Helical" evidence="5">
    <location>
        <begin position="73"/>
        <end position="94"/>
    </location>
</feature>
<evidence type="ECO:0000313" key="8">
    <source>
        <dbReference type="Proteomes" id="UP000267464"/>
    </source>
</evidence>
<dbReference type="PANTHER" id="PTHR11863">
    <property type="entry name" value="STEROL DESATURASE"/>
    <property type="match status" value="1"/>
</dbReference>
<evidence type="ECO:0000313" key="7">
    <source>
        <dbReference type="EMBL" id="RQP23887.1"/>
    </source>
</evidence>
<evidence type="ECO:0000256" key="5">
    <source>
        <dbReference type="SAM" id="Phobius"/>
    </source>
</evidence>
<reference evidence="7 8" key="1">
    <citation type="submission" date="2018-08" db="EMBL/GenBank/DDBJ databases">
        <authorList>
            <person name="Khan S.A."/>
            <person name="Jeon C.O."/>
            <person name="Chun B.H."/>
            <person name="Jeong S.E."/>
        </authorList>
    </citation>
    <scope>NUCLEOTIDE SEQUENCE [LARGE SCALE GENOMIC DNA]</scope>
    <source>
        <strain evidence="7 8">S-16</strain>
    </source>
</reference>
<dbReference type="EMBL" id="QUSW01000004">
    <property type="protein sequence ID" value="RQP23887.1"/>
    <property type="molecule type" value="Genomic_DNA"/>
</dbReference>
<dbReference type="GO" id="GO:0005506">
    <property type="term" value="F:iron ion binding"/>
    <property type="evidence" value="ECO:0007669"/>
    <property type="project" value="InterPro"/>
</dbReference>
<organism evidence="7 8">
    <name type="scientific">Piscinibacter terrae</name>
    <dbReference type="NCBI Taxonomy" id="2496871"/>
    <lineage>
        <taxon>Bacteria</taxon>
        <taxon>Pseudomonadati</taxon>
        <taxon>Pseudomonadota</taxon>
        <taxon>Betaproteobacteria</taxon>
        <taxon>Burkholderiales</taxon>
        <taxon>Sphaerotilaceae</taxon>
        <taxon>Piscinibacter</taxon>
    </lineage>
</organism>
<feature type="domain" description="Fatty acid hydroxylase" evidence="6">
    <location>
        <begin position="81"/>
        <end position="212"/>
    </location>
</feature>
<evidence type="ECO:0000256" key="3">
    <source>
        <dbReference type="ARBA" id="ARBA00022989"/>
    </source>
</evidence>
<sequence>MDPADLIGLLIPATYLVMLAIEKWRPARAFPERRGWTWIGIGFLLLIGIVSGVVPLAVPTDWLAAHRLMDGTGLGIIGGTVVGYIVLSAVMYAYHRTVHAVPALWRLTHQIHHSPQRVDMSGSVLFHPVEMVIQVLMQLFVTLIVLGLDPIAAALTGYVAAFYGMFQHWNVNTPQWLGVLIQRPEAHCEHHRKGVHANNYGDLPIWDILLGTFRNPKTFSGECGFESPVDRQLGAMLAMKDVNEPVYGPASAGVQH</sequence>
<evidence type="ECO:0000259" key="6">
    <source>
        <dbReference type="Pfam" id="PF04116"/>
    </source>
</evidence>
<name>A0A3N7HNX5_9BURK</name>
<dbReference type="InterPro" id="IPR006694">
    <property type="entry name" value="Fatty_acid_hydroxylase"/>
</dbReference>
<comment type="subcellular location">
    <subcellularLocation>
        <location evidence="1">Membrane</location>
    </subcellularLocation>
</comment>
<evidence type="ECO:0000256" key="4">
    <source>
        <dbReference type="ARBA" id="ARBA00023136"/>
    </source>
</evidence>
<dbReference type="Pfam" id="PF04116">
    <property type="entry name" value="FA_hydroxylase"/>
    <property type="match status" value="1"/>
</dbReference>
<feature type="transmembrane region" description="Helical" evidence="5">
    <location>
        <begin position="36"/>
        <end position="58"/>
    </location>
</feature>
<proteinExistence type="predicted"/>
<comment type="caution">
    <text evidence="7">The sequence shown here is derived from an EMBL/GenBank/DDBJ whole genome shotgun (WGS) entry which is preliminary data.</text>
</comment>
<accession>A0A3N7HNX5</accession>
<keyword evidence="8" id="KW-1185">Reference proteome</keyword>
<protein>
    <submittedName>
        <fullName evidence="7">Sterol desaturase family protein</fullName>
    </submittedName>
</protein>
<dbReference type="GO" id="GO:0016491">
    <property type="term" value="F:oxidoreductase activity"/>
    <property type="evidence" value="ECO:0007669"/>
    <property type="project" value="InterPro"/>
</dbReference>
<keyword evidence="4 5" id="KW-0472">Membrane</keyword>